<evidence type="ECO:0000313" key="2">
    <source>
        <dbReference type="Proteomes" id="UP001159363"/>
    </source>
</evidence>
<accession>A0ABQ9IJ80</accession>
<evidence type="ECO:0008006" key="3">
    <source>
        <dbReference type="Google" id="ProtNLM"/>
    </source>
</evidence>
<keyword evidence="2" id="KW-1185">Reference proteome</keyword>
<comment type="caution">
    <text evidence="1">The sequence shown here is derived from an EMBL/GenBank/DDBJ whole genome shotgun (WGS) entry which is preliminary data.</text>
</comment>
<sequence>MEVNDIIGHRYFLVFKDDFSSFRATYLLRKKDKVKNKLKYFVKMLKTQAQHSKRTVDRWSHKVVVCRDVKFEPKNSLKIAIPRKSVAVSEELEDASREEEFEKAIDNEELGTKMMKNQLMKIKKQVVMIRFMKLAKKKILKIIIWKEKIGMEDCNPLFQPVEARWTPGTRQDSAYAVNVASRIQDKPTNAHSSVVKRILRYIKGTISEGIKFEKSNNKSIDAYSDADHAGEKTFRKFTSDILMKFSGGPVLWRTKLQKCVALSSMEAEYIATSEAAKSLVWLHSLLKEVNTIDEESIPTLMMDNRSAIKLIENPVFH</sequence>
<dbReference type="Proteomes" id="UP001159363">
    <property type="component" value="Chromosome 1"/>
</dbReference>
<evidence type="ECO:0000313" key="1">
    <source>
        <dbReference type="EMBL" id="KAJ8896712.1"/>
    </source>
</evidence>
<dbReference type="CDD" id="cd09272">
    <property type="entry name" value="RNase_HI_RT_Ty1"/>
    <property type="match status" value="1"/>
</dbReference>
<gene>
    <name evidence="1" type="ORF">PR048_002057</name>
</gene>
<dbReference type="PANTHER" id="PTHR11439">
    <property type="entry name" value="GAG-POL-RELATED RETROTRANSPOSON"/>
    <property type="match status" value="1"/>
</dbReference>
<reference evidence="1 2" key="1">
    <citation type="submission" date="2023-02" db="EMBL/GenBank/DDBJ databases">
        <title>LHISI_Scaffold_Assembly.</title>
        <authorList>
            <person name="Stuart O.P."/>
            <person name="Cleave R."/>
            <person name="Magrath M.J.L."/>
            <person name="Mikheyev A.S."/>
        </authorList>
    </citation>
    <scope>NUCLEOTIDE SEQUENCE [LARGE SCALE GENOMIC DNA]</scope>
    <source>
        <strain evidence="1">Daus_M_001</strain>
        <tissue evidence="1">Leg muscle</tissue>
    </source>
</reference>
<dbReference type="EMBL" id="JARBHB010000001">
    <property type="protein sequence ID" value="KAJ8896712.1"/>
    <property type="molecule type" value="Genomic_DNA"/>
</dbReference>
<protein>
    <recommendedName>
        <fullName evidence="3">Polyprotein</fullName>
    </recommendedName>
</protein>
<proteinExistence type="predicted"/>
<name>A0ABQ9IJ80_9NEOP</name>
<organism evidence="1 2">
    <name type="scientific">Dryococelus australis</name>
    <dbReference type="NCBI Taxonomy" id="614101"/>
    <lineage>
        <taxon>Eukaryota</taxon>
        <taxon>Metazoa</taxon>
        <taxon>Ecdysozoa</taxon>
        <taxon>Arthropoda</taxon>
        <taxon>Hexapoda</taxon>
        <taxon>Insecta</taxon>
        <taxon>Pterygota</taxon>
        <taxon>Neoptera</taxon>
        <taxon>Polyneoptera</taxon>
        <taxon>Phasmatodea</taxon>
        <taxon>Verophasmatodea</taxon>
        <taxon>Anareolatae</taxon>
        <taxon>Phasmatidae</taxon>
        <taxon>Eurycanthinae</taxon>
        <taxon>Dryococelus</taxon>
    </lineage>
</organism>